<sequence length="334" mass="35468">MDALRARLKDGATLRSDEAELIRQATISMQSQLTRLQLSGIGMTPLRMTHNPAPPARDDARDDARHGAAPSEGVVASARRALPSTLAAAALMLDETAHEESGLSPMQCEAAGLRIALRLLTLLSAVGQGLRAGLLNNGPGTAEHEELAQHYLCCLDPQYDGSFGALDGNTSAGGAGEGLIASRIRYATKLATVMHVPPLPLVLLECLCRGTSGAREPEATAVLWEEAAGAVKAVAHATAAERTEAVRNLLRRVAKRLELRLLQQESEAAKRRKAANAQMGRSVEDVAAQAMQRGTRAFIKKLQRVKDAAKPVALIQSGDAFIVATAPQRRLSFG</sequence>
<evidence type="ECO:0000256" key="2">
    <source>
        <dbReference type="SAM" id="MobiDB-lite"/>
    </source>
</evidence>
<reference evidence="4" key="1">
    <citation type="journal article" date="2015" name="PLoS Genet.">
        <title>Genome Sequence and Transcriptome Analyses of Chrysochromulina tobin: Metabolic Tools for Enhanced Algal Fitness in the Prominent Order Prymnesiales (Haptophyceae).</title>
        <authorList>
            <person name="Hovde B.T."/>
            <person name="Deodato C.R."/>
            <person name="Hunsperger H.M."/>
            <person name="Ryken S.A."/>
            <person name="Yost W."/>
            <person name="Jha R.K."/>
            <person name="Patterson J."/>
            <person name="Monnat R.J. Jr."/>
            <person name="Barlow S.B."/>
            <person name="Starkenburg S.R."/>
            <person name="Cattolico R.A."/>
        </authorList>
    </citation>
    <scope>NUCLEOTIDE SEQUENCE</scope>
    <source>
        <strain evidence="4">CCMP291</strain>
    </source>
</reference>
<feature type="compositionally biased region" description="Basic and acidic residues" evidence="2">
    <location>
        <begin position="56"/>
        <end position="66"/>
    </location>
</feature>
<evidence type="ECO:0000313" key="4">
    <source>
        <dbReference type="Proteomes" id="UP000037460"/>
    </source>
</evidence>
<evidence type="ECO:0000256" key="1">
    <source>
        <dbReference type="SAM" id="Coils"/>
    </source>
</evidence>
<comment type="caution">
    <text evidence="3">The sequence shown here is derived from an EMBL/GenBank/DDBJ whole genome shotgun (WGS) entry which is preliminary data.</text>
</comment>
<dbReference type="Proteomes" id="UP000037460">
    <property type="component" value="Unassembled WGS sequence"/>
</dbReference>
<accession>A0A0M0K180</accession>
<organism evidence="3 4">
    <name type="scientific">Chrysochromulina tobinii</name>
    <dbReference type="NCBI Taxonomy" id="1460289"/>
    <lineage>
        <taxon>Eukaryota</taxon>
        <taxon>Haptista</taxon>
        <taxon>Haptophyta</taxon>
        <taxon>Prymnesiophyceae</taxon>
        <taxon>Prymnesiales</taxon>
        <taxon>Chrysochromulinaceae</taxon>
        <taxon>Chrysochromulina</taxon>
    </lineage>
</organism>
<dbReference type="EMBL" id="JWZX01001740">
    <property type="protein sequence ID" value="KOO32559.1"/>
    <property type="molecule type" value="Genomic_DNA"/>
</dbReference>
<keyword evidence="1" id="KW-0175">Coiled coil</keyword>
<dbReference type="AlphaFoldDB" id="A0A0M0K180"/>
<protein>
    <submittedName>
        <fullName evidence="3">Uncharacterized protein</fullName>
    </submittedName>
</protein>
<name>A0A0M0K180_9EUKA</name>
<gene>
    <name evidence="3" type="ORF">Ctob_008157</name>
</gene>
<proteinExistence type="predicted"/>
<evidence type="ECO:0000313" key="3">
    <source>
        <dbReference type="EMBL" id="KOO32559.1"/>
    </source>
</evidence>
<feature type="region of interest" description="Disordered" evidence="2">
    <location>
        <begin position="44"/>
        <end position="75"/>
    </location>
</feature>
<feature type="coiled-coil region" evidence="1">
    <location>
        <begin position="240"/>
        <end position="272"/>
    </location>
</feature>
<keyword evidence="4" id="KW-1185">Reference proteome</keyword>